<dbReference type="Pfam" id="PF01527">
    <property type="entry name" value="HTH_Tnp_1"/>
    <property type="match status" value="1"/>
</dbReference>
<keyword evidence="2" id="KW-0472">Membrane</keyword>
<feature type="transmembrane region" description="Helical" evidence="2">
    <location>
        <begin position="62"/>
        <end position="80"/>
    </location>
</feature>
<evidence type="ECO:0000256" key="1">
    <source>
        <dbReference type="ARBA" id="ARBA00009964"/>
    </source>
</evidence>
<dbReference type="KEGG" id="efe:EFER_4324"/>
<dbReference type="Proteomes" id="UP000000745">
    <property type="component" value="Chromosome"/>
</dbReference>
<dbReference type="AlphaFoldDB" id="B7LMR5"/>
<evidence type="ECO:0000313" key="4">
    <source>
        <dbReference type="Proteomes" id="UP000000745"/>
    </source>
</evidence>
<feature type="transmembrane region" description="Helical" evidence="2">
    <location>
        <begin position="86"/>
        <end position="103"/>
    </location>
</feature>
<keyword evidence="4" id="KW-1185">Reference proteome</keyword>
<dbReference type="InterPro" id="IPR036388">
    <property type="entry name" value="WH-like_DNA-bd_sf"/>
</dbReference>
<accession>B7LMR5</accession>
<comment type="similarity">
    <text evidence="1">Belongs to the transposase 8 family.</text>
</comment>
<keyword evidence="2" id="KW-0812">Transmembrane</keyword>
<evidence type="ECO:0008006" key="5">
    <source>
        <dbReference type="Google" id="ProtNLM"/>
    </source>
</evidence>
<dbReference type="SUPFAM" id="SSF46689">
    <property type="entry name" value="Homeodomain-like"/>
    <property type="match status" value="1"/>
</dbReference>
<dbReference type="InterPro" id="IPR002514">
    <property type="entry name" value="Transposase_8"/>
</dbReference>
<evidence type="ECO:0000256" key="2">
    <source>
        <dbReference type="SAM" id="Phobius"/>
    </source>
</evidence>
<dbReference type="HOGENOM" id="CLU_1757506_0_0_6"/>
<evidence type="ECO:0000313" key="3">
    <source>
        <dbReference type="EMBL" id="CAQ91743.1"/>
    </source>
</evidence>
<proteinExistence type="inferred from homology"/>
<keyword evidence="2" id="KW-1133">Transmembrane helix</keyword>
<dbReference type="Gene3D" id="1.10.10.10">
    <property type="entry name" value="Winged helix-like DNA-binding domain superfamily/Winged helix DNA-binding domain"/>
    <property type="match status" value="1"/>
</dbReference>
<dbReference type="GO" id="GO:0004803">
    <property type="term" value="F:transposase activity"/>
    <property type="evidence" value="ECO:0007669"/>
    <property type="project" value="InterPro"/>
</dbReference>
<organism evidence="3 4">
    <name type="scientific">Escherichia fergusonii (strain ATCC 35469 / DSM 13698 / CCUG 18766 / IAM 14443 / JCM 21226 / LMG 7866 / NBRC 102419 / NCTC 12128 / CDC 0568-73)</name>
    <dbReference type="NCBI Taxonomy" id="585054"/>
    <lineage>
        <taxon>Bacteria</taxon>
        <taxon>Pseudomonadati</taxon>
        <taxon>Pseudomonadota</taxon>
        <taxon>Gammaproteobacteria</taxon>
        <taxon>Enterobacterales</taxon>
        <taxon>Enterobacteriaceae</taxon>
        <taxon>Escherichia</taxon>
    </lineage>
</organism>
<dbReference type="InterPro" id="IPR009057">
    <property type="entry name" value="Homeodomain-like_sf"/>
</dbReference>
<dbReference type="EMBL" id="CU928158">
    <property type="protein sequence ID" value="CAQ91743.1"/>
    <property type="molecule type" value="Genomic_DNA"/>
</dbReference>
<protein>
    <recommendedName>
        <fullName evidence="5">Transposase</fullName>
    </recommendedName>
</protein>
<reference evidence="4" key="1">
    <citation type="journal article" date="2009" name="PLoS Genet.">
        <title>Organised genome dynamics in the Escherichia coli species results in highly diverse adaptive paths.</title>
        <authorList>
            <person name="Touchon M."/>
            <person name="Hoede C."/>
            <person name="Tenaillon O."/>
            <person name="Barbe V."/>
            <person name="Baeriswyl S."/>
            <person name="Bidet P."/>
            <person name="Bingen E."/>
            <person name="Bonacorsi S."/>
            <person name="Bouchier C."/>
            <person name="Bouvet O."/>
            <person name="Calteau A."/>
            <person name="Chiapello H."/>
            <person name="Clermont O."/>
            <person name="Cruveiller S."/>
            <person name="Danchin A."/>
            <person name="Diard M."/>
            <person name="Dossat C."/>
            <person name="Karoui M.E."/>
            <person name="Frapy E."/>
            <person name="Garry L."/>
            <person name="Ghigo J.M."/>
            <person name="Gilles A.M."/>
            <person name="Johnson J."/>
            <person name="Le Bouguenec C."/>
            <person name="Lescat M."/>
            <person name="Mangenot S."/>
            <person name="Martinez-Jehanne V."/>
            <person name="Matic I."/>
            <person name="Nassif X."/>
            <person name="Oztas S."/>
            <person name="Petit M.A."/>
            <person name="Pichon C."/>
            <person name="Rouy Z."/>
            <person name="Ruf C.S."/>
            <person name="Schneider D."/>
            <person name="Tourret J."/>
            <person name="Vacherie B."/>
            <person name="Vallenet D."/>
            <person name="Medigue C."/>
            <person name="Rocha E.P.C."/>
            <person name="Denamur E."/>
        </authorList>
    </citation>
    <scope>NUCLEOTIDE SEQUENCE [LARGE SCALE GENOMIC DNA]</scope>
    <source>
        <strain evidence="4">ATCC 35469 / DSM 13698 / BCRC 15582 / CCUG 18766 / IAM 14443 / JCM 21226 / LMG 7866 / NBRC 102419 / NCTC 12128 / CDC 0568-73</strain>
    </source>
</reference>
<sequence length="153" mass="18106">MKMAKPRFTDEQIAEILQQSKEGASNKELCEHYQFSVSTLRRWQEQHTEGIRSELKKTESKAQIVFLVFFAIAILLTLIFDKPTGGWVIPPLLIYCVYYIREYRNISGRHIKKEDIYLSRSINKSHSALYNLSWTFICFFIFAVIYFFVQIFS</sequence>
<dbReference type="PANTHER" id="PTHR33609:SF1">
    <property type="entry name" value="TRANSPOSASE"/>
    <property type="match status" value="1"/>
</dbReference>
<dbReference type="GO" id="GO:0003677">
    <property type="term" value="F:DNA binding"/>
    <property type="evidence" value="ECO:0007669"/>
    <property type="project" value="InterPro"/>
</dbReference>
<feature type="transmembrane region" description="Helical" evidence="2">
    <location>
        <begin position="128"/>
        <end position="149"/>
    </location>
</feature>
<gene>
    <name evidence="3" type="ordered locus">EFER_4324</name>
</gene>
<dbReference type="PANTHER" id="PTHR33609">
    <property type="entry name" value="LOW CALCIUM RESPONSE LOCUS PROTEIN S"/>
    <property type="match status" value="1"/>
</dbReference>
<dbReference type="GO" id="GO:0006313">
    <property type="term" value="P:DNA transposition"/>
    <property type="evidence" value="ECO:0007669"/>
    <property type="project" value="InterPro"/>
</dbReference>
<name>B7LMR5_ESCF3</name>
<dbReference type="InterPro" id="IPR052546">
    <property type="entry name" value="Transposase_8_domain"/>
</dbReference>